<comment type="caution">
    <text evidence="1">The sequence shown here is derived from an EMBL/GenBank/DDBJ whole genome shotgun (WGS) entry which is preliminary data.</text>
</comment>
<dbReference type="EMBL" id="JAAWWB010000566">
    <property type="protein sequence ID" value="KAG6736757.1"/>
    <property type="molecule type" value="Genomic_DNA"/>
</dbReference>
<name>A0A8X7XU02_POPTO</name>
<accession>A0A8X7XU02</accession>
<reference evidence="1" key="1">
    <citation type="journal article" date="2020" name="bioRxiv">
        <title>Hybrid origin of Populus tomentosa Carr. identified through genome sequencing and phylogenomic analysis.</title>
        <authorList>
            <person name="An X."/>
            <person name="Gao K."/>
            <person name="Chen Z."/>
            <person name="Li J."/>
            <person name="Yang X."/>
            <person name="Yang X."/>
            <person name="Zhou J."/>
            <person name="Guo T."/>
            <person name="Zhao T."/>
            <person name="Huang S."/>
            <person name="Miao D."/>
            <person name="Khan W.U."/>
            <person name="Rao P."/>
            <person name="Ye M."/>
            <person name="Lei B."/>
            <person name="Liao W."/>
            <person name="Wang J."/>
            <person name="Ji L."/>
            <person name="Li Y."/>
            <person name="Guo B."/>
            <person name="Mustafa N.S."/>
            <person name="Li S."/>
            <person name="Yun Q."/>
            <person name="Keller S.R."/>
            <person name="Mao J."/>
            <person name="Zhang R."/>
            <person name="Strauss S.H."/>
        </authorList>
    </citation>
    <scope>NUCLEOTIDE SEQUENCE</scope>
    <source>
        <strain evidence="1">GM15</strain>
        <tissue evidence="1">Leaf</tissue>
    </source>
</reference>
<gene>
    <name evidence="1" type="ORF">POTOM_060348</name>
</gene>
<dbReference type="PANTHER" id="PTHR47481">
    <property type="match status" value="1"/>
</dbReference>
<keyword evidence="2" id="KW-1185">Reference proteome</keyword>
<proteinExistence type="predicted"/>
<dbReference type="Proteomes" id="UP000886885">
    <property type="component" value="Unassembled WGS sequence"/>
</dbReference>
<evidence type="ECO:0000313" key="2">
    <source>
        <dbReference type="Proteomes" id="UP000886885"/>
    </source>
</evidence>
<organism evidence="1 2">
    <name type="scientific">Populus tomentosa</name>
    <name type="common">Chinese white poplar</name>
    <dbReference type="NCBI Taxonomy" id="118781"/>
    <lineage>
        <taxon>Eukaryota</taxon>
        <taxon>Viridiplantae</taxon>
        <taxon>Streptophyta</taxon>
        <taxon>Embryophyta</taxon>
        <taxon>Tracheophyta</taxon>
        <taxon>Spermatophyta</taxon>
        <taxon>Magnoliopsida</taxon>
        <taxon>eudicotyledons</taxon>
        <taxon>Gunneridae</taxon>
        <taxon>Pentapetalae</taxon>
        <taxon>rosids</taxon>
        <taxon>fabids</taxon>
        <taxon>Malpighiales</taxon>
        <taxon>Salicaceae</taxon>
        <taxon>Saliceae</taxon>
        <taxon>Populus</taxon>
    </lineage>
</organism>
<evidence type="ECO:0000313" key="1">
    <source>
        <dbReference type="EMBL" id="KAG6736757.1"/>
    </source>
</evidence>
<sequence length="295" mass="32593">MQLRLELQSINKGSLSIIDYMMKVKGATDSLTVIGEPVLEQDQVMNLIGGLGSDYNAIVTTINIRDNKISIEVVHSMPLDFEYRLEQQSWIEHISTMSATYASSSNNKGVEREDIDRIEGIIQPTLKSNNASYMANLVIQFRFVTTDLISPIKALRTEVYVTAHVVFDETHFPLTKTPTPTNDTSAMILTPTIITSFTSSPSCSTGSHESPPFSFTFMGDNSHSMSSFGTTIASSTLPESFYVASTSSFPPALRMTTRLIHGITKKNTIFDLSTIKISEPYTLKQALKIQTGLKL</sequence>
<protein>
    <submittedName>
        <fullName evidence="1">Uncharacterized protein</fullName>
    </submittedName>
</protein>
<dbReference type="PANTHER" id="PTHR47481:SF22">
    <property type="entry name" value="RETROTRANSPOSON GAG DOMAIN-CONTAINING PROTEIN"/>
    <property type="match status" value="1"/>
</dbReference>
<dbReference type="AlphaFoldDB" id="A0A8X7XU02"/>
<dbReference type="OrthoDB" id="851583at2759"/>